<dbReference type="Proteomes" id="UP000018144">
    <property type="component" value="Unassembled WGS sequence"/>
</dbReference>
<dbReference type="eggNOG" id="KOG1143">
    <property type="taxonomic scope" value="Eukaryota"/>
</dbReference>
<accession>U4LNV6</accession>
<feature type="compositionally biased region" description="Polar residues" evidence="1">
    <location>
        <begin position="48"/>
        <end position="58"/>
    </location>
</feature>
<dbReference type="GO" id="GO:0005525">
    <property type="term" value="F:GTP binding"/>
    <property type="evidence" value="ECO:0007669"/>
    <property type="project" value="InterPro"/>
</dbReference>
<dbReference type="Gene3D" id="3.40.50.300">
    <property type="entry name" value="P-loop containing nucleotide triphosphate hydrolases"/>
    <property type="match status" value="1"/>
</dbReference>
<dbReference type="SUPFAM" id="SSF52540">
    <property type="entry name" value="P-loop containing nucleoside triphosphate hydrolases"/>
    <property type="match status" value="1"/>
</dbReference>
<feature type="region of interest" description="Disordered" evidence="1">
    <location>
        <begin position="1"/>
        <end position="67"/>
    </location>
</feature>
<dbReference type="InterPro" id="IPR050055">
    <property type="entry name" value="EF-Tu_GTPase"/>
</dbReference>
<dbReference type="OMA" id="LKHRHEM"/>
<feature type="compositionally biased region" description="Polar residues" evidence="1">
    <location>
        <begin position="657"/>
        <end position="672"/>
    </location>
</feature>
<feature type="compositionally biased region" description="Polar residues" evidence="1">
    <location>
        <begin position="17"/>
        <end position="28"/>
    </location>
</feature>
<organism evidence="3 4">
    <name type="scientific">Pyronema omphalodes (strain CBS 100304)</name>
    <name type="common">Pyronema confluens</name>
    <dbReference type="NCBI Taxonomy" id="1076935"/>
    <lineage>
        <taxon>Eukaryota</taxon>
        <taxon>Fungi</taxon>
        <taxon>Dikarya</taxon>
        <taxon>Ascomycota</taxon>
        <taxon>Pezizomycotina</taxon>
        <taxon>Pezizomycetes</taxon>
        <taxon>Pezizales</taxon>
        <taxon>Pyronemataceae</taxon>
        <taxon>Pyronema</taxon>
    </lineage>
</organism>
<evidence type="ECO:0000313" key="3">
    <source>
        <dbReference type="EMBL" id="CCX33633.1"/>
    </source>
</evidence>
<dbReference type="EMBL" id="HF936139">
    <property type="protein sequence ID" value="CCX33633.1"/>
    <property type="molecule type" value="Genomic_DNA"/>
</dbReference>
<evidence type="ECO:0000256" key="1">
    <source>
        <dbReference type="SAM" id="MobiDB-lite"/>
    </source>
</evidence>
<feature type="domain" description="Tr-type G" evidence="2">
    <location>
        <begin position="283"/>
        <end position="541"/>
    </location>
</feature>
<gene>
    <name evidence="3" type="ORF">PCON_01504</name>
</gene>
<name>U4LNV6_PYROM</name>
<dbReference type="Pfam" id="PF00009">
    <property type="entry name" value="GTP_EFTU"/>
    <property type="match status" value="1"/>
</dbReference>
<evidence type="ECO:0000313" key="4">
    <source>
        <dbReference type="Proteomes" id="UP000018144"/>
    </source>
</evidence>
<evidence type="ECO:0000259" key="2">
    <source>
        <dbReference type="Pfam" id="PF00009"/>
    </source>
</evidence>
<feature type="region of interest" description="Disordered" evidence="1">
    <location>
        <begin position="743"/>
        <end position="779"/>
    </location>
</feature>
<proteinExistence type="predicted"/>
<dbReference type="PANTHER" id="PTHR43721:SF30">
    <property type="entry name" value="TR-TYPE G DOMAIN-CONTAINING PROTEIN"/>
    <property type="match status" value="1"/>
</dbReference>
<feature type="region of interest" description="Disordered" evidence="1">
    <location>
        <begin position="653"/>
        <end position="703"/>
    </location>
</feature>
<reference evidence="3 4" key="1">
    <citation type="journal article" date="2013" name="PLoS Genet.">
        <title>The genome and development-dependent transcriptomes of Pyronema confluens: a window into fungal evolution.</title>
        <authorList>
            <person name="Traeger S."/>
            <person name="Altegoer F."/>
            <person name="Freitag M."/>
            <person name="Gabaldon T."/>
            <person name="Kempken F."/>
            <person name="Kumar A."/>
            <person name="Marcet-Houben M."/>
            <person name="Poggeler S."/>
            <person name="Stajich J.E."/>
            <person name="Nowrousian M."/>
        </authorList>
    </citation>
    <scope>NUCLEOTIDE SEQUENCE [LARGE SCALE GENOMIC DNA]</scope>
    <source>
        <strain evidence="4">CBS 100304</strain>
        <tissue evidence="3">Vegetative mycelium</tissue>
    </source>
</reference>
<protein>
    <submittedName>
        <fullName evidence="3">Similar to GTP-binding protein 2 acc. no. Q9BX10</fullName>
    </submittedName>
</protein>
<dbReference type="AlphaFoldDB" id="U4LNV6"/>
<dbReference type="InterPro" id="IPR027417">
    <property type="entry name" value="P-loop_NTPase"/>
</dbReference>
<sequence>MSSIFTYNHSPPRLSSPWANTPSPTLGAQTDDDPEQLMTDIPGHLKSSVRNGLITSSPGGPEFINDNGETVQSLAAEPQIGPTEYKLSLVRGEKTEKRREQLTTQLIWRLQQSTSYHGSGLASKSPDAIRSLLQESSGALYQLGVADDGTLVGLEEKELEDSIEYLRSIAATVGTYVTVTRKVFVKTVDQKDVDYARSKLAEHLVARAKGKGRGRRKIMKDAADLLECDMDCVEAERFHIPHLGTDLFVAEALVKPCDGTNGPNGTGTLESLEAESTSTEQLRISLTGPTMSGKTTLLGTLTNGDLDNGRGKNRLSLLKHRHELASGVTSSVTCSIIGYKPEASGAAEEDSDDDCGFFGGGSDESEPVDVTSRVVNYSTGNISSWIDIHSASEGGRIVFVSDSAGHLKYRRTTVRSLVGWAPHYVALMIPADDCESREGAPGLSEDSLVHIDLCLKLEVPLMVIFTKIDVASKQHFRSVFSGILGILKKHGKRPLTIASSAKIQEAADSVAEDPFGAVPIIFTSSVRGDGIDLVHELFTKLPMPASPVLSTPLQPLPNTSLGSITSGLSNLTILENGKEIPSITAADTPDDETPDTSLTTLFHVEEIFGLKPISGSDPSTGGSVISGHVRYGHISMGDKLMVGPFHSSSEFYHRSRSATPTPNATPIVSSYLSDKGMSRSPDGSGDEREGDRSPNRRGRQQCWEPEDEWRLVKVVSVRRLRLPVTTLFAGEAGTIGVVPLDEEEEAKTESFDSLNGPSSDARLAATTTSNSPQLGTSPRPIEKAVTFASAASPEPEELRLKKGHVLLNRSSGGGKELWMKAYTGFYAFLNEEDTAAESLVVGSDVIVYIASVRAVARIVAVEGGSIERANGDGEGLFGCDDCGDGDDGDVTRDTEVGERKQQARRFQFEFNIGLEWMELGAKVLVMKNQGLHAGMEVFVGNVMGRVREREW</sequence>
<keyword evidence="4" id="KW-1185">Reference proteome</keyword>
<feature type="compositionally biased region" description="Basic and acidic residues" evidence="1">
    <location>
        <begin position="685"/>
        <end position="694"/>
    </location>
</feature>
<feature type="compositionally biased region" description="Polar residues" evidence="1">
    <location>
        <begin position="765"/>
        <end position="776"/>
    </location>
</feature>
<dbReference type="GO" id="GO:0003746">
    <property type="term" value="F:translation elongation factor activity"/>
    <property type="evidence" value="ECO:0007669"/>
    <property type="project" value="TreeGrafter"/>
</dbReference>
<dbReference type="PANTHER" id="PTHR43721">
    <property type="entry name" value="ELONGATION FACTOR TU-RELATED"/>
    <property type="match status" value="1"/>
</dbReference>
<dbReference type="InterPro" id="IPR000795">
    <property type="entry name" value="T_Tr_GTP-bd_dom"/>
</dbReference>
<dbReference type="GO" id="GO:0003924">
    <property type="term" value="F:GTPase activity"/>
    <property type="evidence" value="ECO:0007669"/>
    <property type="project" value="InterPro"/>
</dbReference>
<dbReference type="OrthoDB" id="5342685at2759"/>